<dbReference type="PRINTS" id="PR00080">
    <property type="entry name" value="SDRFAMILY"/>
</dbReference>
<accession>A0A0C4DW27</accession>
<dbReference type="Proteomes" id="UP000011715">
    <property type="component" value="Unassembled WGS sequence"/>
</dbReference>
<dbReference type="SUPFAM" id="SSF51735">
    <property type="entry name" value="NAD(P)-binding Rossmann-fold domains"/>
    <property type="match status" value="1"/>
</dbReference>
<keyword evidence="9" id="KW-1185">Reference proteome</keyword>
<dbReference type="EMBL" id="GL876968">
    <property type="protein sequence ID" value="KLU85166.1"/>
    <property type="molecule type" value="Genomic_DNA"/>
</dbReference>
<dbReference type="InterPro" id="IPR036291">
    <property type="entry name" value="NAD(P)-bd_dom_sf"/>
</dbReference>
<evidence type="ECO:0000256" key="5">
    <source>
        <dbReference type="RuleBase" id="RU000363"/>
    </source>
</evidence>
<gene>
    <name evidence="7" type="ORF">MAPG_04196</name>
</gene>
<dbReference type="eggNOG" id="KOG1205">
    <property type="taxonomic scope" value="Eukaryota"/>
</dbReference>
<feature type="region of interest" description="Disordered" evidence="6">
    <location>
        <begin position="1"/>
        <end position="20"/>
    </location>
</feature>
<evidence type="ECO:0000256" key="3">
    <source>
        <dbReference type="ARBA" id="ARBA00023002"/>
    </source>
</evidence>
<reference evidence="7" key="2">
    <citation type="submission" date="2010-05" db="EMBL/GenBank/DDBJ databases">
        <title>The Genome Sequence of Magnaporthe poae strain ATCC 64411.</title>
        <authorList>
            <consortium name="The Broad Institute Genome Sequencing Platform"/>
            <consortium name="Broad Institute Genome Sequencing Center for Infectious Disease"/>
            <person name="Ma L.-J."/>
            <person name="Dead R."/>
            <person name="Young S."/>
            <person name="Zeng Q."/>
            <person name="Koehrsen M."/>
            <person name="Alvarado L."/>
            <person name="Berlin A."/>
            <person name="Chapman S.B."/>
            <person name="Chen Z."/>
            <person name="Freedman E."/>
            <person name="Gellesch M."/>
            <person name="Goldberg J."/>
            <person name="Griggs A."/>
            <person name="Gujja S."/>
            <person name="Heilman E.R."/>
            <person name="Heiman D."/>
            <person name="Hepburn T."/>
            <person name="Howarth C."/>
            <person name="Jen D."/>
            <person name="Larson L."/>
            <person name="Mehta T."/>
            <person name="Neiman D."/>
            <person name="Pearson M."/>
            <person name="Roberts A."/>
            <person name="Saif S."/>
            <person name="Shea T."/>
            <person name="Shenoy N."/>
            <person name="Sisk P."/>
            <person name="Stolte C."/>
            <person name="Sykes S."/>
            <person name="Walk T."/>
            <person name="White J."/>
            <person name="Yandava C."/>
            <person name="Haas B."/>
            <person name="Nusbaum C."/>
            <person name="Birren B."/>
        </authorList>
    </citation>
    <scope>NUCLEOTIDE SEQUENCE</scope>
    <source>
        <strain evidence="7">ATCC 64411</strain>
    </source>
</reference>
<evidence type="ECO:0000313" key="7">
    <source>
        <dbReference type="EMBL" id="KLU85166.1"/>
    </source>
</evidence>
<keyword evidence="3" id="KW-0560">Oxidoreductase</keyword>
<comment type="similarity">
    <text evidence="1 5">Belongs to the short-chain dehydrogenases/reductases (SDR) family.</text>
</comment>
<organism evidence="8 9">
    <name type="scientific">Magnaporthiopsis poae (strain ATCC 64411 / 73-15)</name>
    <name type="common">Kentucky bluegrass fungus</name>
    <name type="synonym">Magnaporthe poae</name>
    <dbReference type="NCBI Taxonomy" id="644358"/>
    <lineage>
        <taxon>Eukaryota</taxon>
        <taxon>Fungi</taxon>
        <taxon>Dikarya</taxon>
        <taxon>Ascomycota</taxon>
        <taxon>Pezizomycotina</taxon>
        <taxon>Sordariomycetes</taxon>
        <taxon>Sordariomycetidae</taxon>
        <taxon>Magnaporthales</taxon>
        <taxon>Magnaporthaceae</taxon>
        <taxon>Magnaporthiopsis</taxon>
    </lineage>
</organism>
<dbReference type="InterPro" id="IPR020904">
    <property type="entry name" value="Sc_DH/Rdtase_CS"/>
</dbReference>
<dbReference type="OrthoDB" id="1933717at2759"/>
<comment type="function">
    <text evidence="4">Putative oxidoreductase.</text>
</comment>
<evidence type="ECO:0000256" key="2">
    <source>
        <dbReference type="ARBA" id="ARBA00022857"/>
    </source>
</evidence>
<evidence type="ECO:0000313" key="9">
    <source>
        <dbReference type="Proteomes" id="UP000011715"/>
    </source>
</evidence>
<dbReference type="VEuPathDB" id="FungiDB:MAPG_04196"/>
<keyword evidence="2" id="KW-0521">NADP</keyword>
<reference evidence="9" key="1">
    <citation type="submission" date="2010-05" db="EMBL/GenBank/DDBJ databases">
        <title>The genome sequence of Magnaporthe poae strain ATCC 64411.</title>
        <authorList>
            <person name="Ma L.-J."/>
            <person name="Dead R."/>
            <person name="Young S."/>
            <person name="Zeng Q."/>
            <person name="Koehrsen M."/>
            <person name="Alvarado L."/>
            <person name="Berlin A."/>
            <person name="Chapman S.B."/>
            <person name="Chen Z."/>
            <person name="Freedman E."/>
            <person name="Gellesch M."/>
            <person name="Goldberg J."/>
            <person name="Griggs A."/>
            <person name="Gujja S."/>
            <person name="Heilman E.R."/>
            <person name="Heiman D."/>
            <person name="Hepburn T."/>
            <person name="Howarth C."/>
            <person name="Jen D."/>
            <person name="Larson L."/>
            <person name="Mehta T."/>
            <person name="Neiman D."/>
            <person name="Pearson M."/>
            <person name="Roberts A."/>
            <person name="Saif S."/>
            <person name="Shea T."/>
            <person name="Shenoy N."/>
            <person name="Sisk P."/>
            <person name="Stolte C."/>
            <person name="Sykes S."/>
            <person name="Walk T."/>
            <person name="White J."/>
            <person name="Yandava C."/>
            <person name="Haas B."/>
            <person name="Nusbaum C."/>
            <person name="Birren B."/>
        </authorList>
    </citation>
    <scope>NUCLEOTIDE SEQUENCE [LARGE SCALE GENOMIC DNA]</scope>
    <source>
        <strain evidence="9">ATCC 64411 / 73-15</strain>
    </source>
</reference>
<dbReference type="PRINTS" id="PR00081">
    <property type="entry name" value="GDHRDH"/>
</dbReference>
<reference evidence="7" key="3">
    <citation type="submission" date="2011-03" db="EMBL/GenBank/DDBJ databases">
        <title>Annotation of Magnaporthe poae ATCC 64411.</title>
        <authorList>
            <person name="Ma L.-J."/>
            <person name="Dead R."/>
            <person name="Young S.K."/>
            <person name="Zeng Q."/>
            <person name="Gargeya S."/>
            <person name="Fitzgerald M."/>
            <person name="Haas B."/>
            <person name="Abouelleil A."/>
            <person name="Alvarado L."/>
            <person name="Arachchi H.M."/>
            <person name="Berlin A."/>
            <person name="Brown A."/>
            <person name="Chapman S.B."/>
            <person name="Chen Z."/>
            <person name="Dunbar C."/>
            <person name="Freedman E."/>
            <person name="Gearin G."/>
            <person name="Gellesch M."/>
            <person name="Goldberg J."/>
            <person name="Griggs A."/>
            <person name="Gujja S."/>
            <person name="Heiman D."/>
            <person name="Howarth C."/>
            <person name="Larson L."/>
            <person name="Lui A."/>
            <person name="MacDonald P.J.P."/>
            <person name="Mehta T."/>
            <person name="Montmayeur A."/>
            <person name="Murphy C."/>
            <person name="Neiman D."/>
            <person name="Pearson M."/>
            <person name="Priest M."/>
            <person name="Roberts A."/>
            <person name="Saif S."/>
            <person name="Shea T."/>
            <person name="Shenoy N."/>
            <person name="Sisk P."/>
            <person name="Stolte C."/>
            <person name="Sykes S."/>
            <person name="Yandava C."/>
            <person name="Wortman J."/>
            <person name="Nusbaum C."/>
            <person name="Birren B."/>
        </authorList>
    </citation>
    <scope>NUCLEOTIDE SEQUENCE</scope>
    <source>
        <strain evidence="7">ATCC 64411</strain>
    </source>
</reference>
<evidence type="ECO:0000313" key="8">
    <source>
        <dbReference type="EnsemblFungi" id="MAPG_04196T0"/>
    </source>
</evidence>
<reference evidence="8" key="5">
    <citation type="submission" date="2015-06" db="UniProtKB">
        <authorList>
            <consortium name="EnsemblFungi"/>
        </authorList>
    </citation>
    <scope>IDENTIFICATION</scope>
    <source>
        <strain evidence="8">ATCC 64411</strain>
    </source>
</reference>
<dbReference type="GO" id="GO:0016020">
    <property type="term" value="C:membrane"/>
    <property type="evidence" value="ECO:0007669"/>
    <property type="project" value="TreeGrafter"/>
</dbReference>
<sequence>MAKHASSINPNSDLRDSQPLTRPLDGHAAIVTGAGWGIGRAVAIRLALEGARVVGIARTRSQLEETVACIKANAQGSGADAVAIAFDPCDIDRIPSLVQEIHQRLGGNMVDILVNSAGIARIDALECQPDMKIWQQVLTTNLNAPVALTTALLPFMLSAGRGTIISMGSLCAVVDVPYLSAYAASKTALLRFHHDLQSEVGVRGSGITTCSRGT</sequence>
<dbReference type="CDD" id="cd05233">
    <property type="entry name" value="SDR_c"/>
    <property type="match status" value="1"/>
</dbReference>
<reference evidence="8" key="4">
    <citation type="journal article" date="2015" name="G3 (Bethesda)">
        <title>Genome sequences of three phytopathogenic species of the Magnaporthaceae family of fungi.</title>
        <authorList>
            <person name="Okagaki L.H."/>
            <person name="Nunes C.C."/>
            <person name="Sailsbery J."/>
            <person name="Clay B."/>
            <person name="Brown D."/>
            <person name="John T."/>
            <person name="Oh Y."/>
            <person name="Young N."/>
            <person name="Fitzgerald M."/>
            <person name="Haas B.J."/>
            <person name="Zeng Q."/>
            <person name="Young S."/>
            <person name="Adiconis X."/>
            <person name="Fan L."/>
            <person name="Levin J.Z."/>
            <person name="Mitchell T.K."/>
            <person name="Okubara P.A."/>
            <person name="Farman M.L."/>
            <person name="Kohn L.M."/>
            <person name="Birren B."/>
            <person name="Ma L.-J."/>
            <person name="Dean R.A."/>
        </authorList>
    </citation>
    <scope>NUCLEOTIDE SEQUENCE</scope>
    <source>
        <strain evidence="8">ATCC 64411 / 73-15</strain>
    </source>
</reference>
<dbReference type="PANTHER" id="PTHR44196">
    <property type="entry name" value="DEHYDROGENASE/REDUCTASE SDR FAMILY MEMBER 7B"/>
    <property type="match status" value="1"/>
</dbReference>
<evidence type="ECO:0000256" key="4">
    <source>
        <dbReference type="ARBA" id="ARBA00037096"/>
    </source>
</evidence>
<dbReference type="Gene3D" id="3.40.50.720">
    <property type="entry name" value="NAD(P)-binding Rossmann-like Domain"/>
    <property type="match status" value="1"/>
</dbReference>
<dbReference type="PANTHER" id="PTHR44196:SF1">
    <property type="entry name" value="DEHYDROGENASE_REDUCTASE SDR FAMILY MEMBER 7B"/>
    <property type="match status" value="1"/>
</dbReference>
<dbReference type="PROSITE" id="PS00061">
    <property type="entry name" value="ADH_SHORT"/>
    <property type="match status" value="1"/>
</dbReference>
<name>A0A0C4DW27_MAGP6</name>
<feature type="compositionally biased region" description="Polar residues" evidence="6">
    <location>
        <begin position="1"/>
        <end position="12"/>
    </location>
</feature>
<dbReference type="EMBL" id="ADBL01000996">
    <property type="status" value="NOT_ANNOTATED_CDS"/>
    <property type="molecule type" value="Genomic_DNA"/>
</dbReference>
<dbReference type="EnsemblFungi" id="MAPG_04196T0">
    <property type="protein sequence ID" value="MAPG_04196T0"/>
    <property type="gene ID" value="MAPG_04196"/>
</dbReference>
<dbReference type="InterPro" id="IPR002347">
    <property type="entry name" value="SDR_fam"/>
</dbReference>
<dbReference type="AlphaFoldDB" id="A0A0C4DW27"/>
<dbReference type="Pfam" id="PF00106">
    <property type="entry name" value="adh_short"/>
    <property type="match status" value="1"/>
</dbReference>
<protein>
    <submittedName>
        <fullName evidence="7 8">Uncharacterized protein</fullName>
    </submittedName>
</protein>
<proteinExistence type="inferred from homology"/>
<dbReference type="GO" id="GO:0016491">
    <property type="term" value="F:oxidoreductase activity"/>
    <property type="evidence" value="ECO:0007669"/>
    <property type="project" value="UniProtKB-KW"/>
</dbReference>
<dbReference type="STRING" id="644358.A0A0C4DW27"/>
<evidence type="ECO:0000256" key="6">
    <source>
        <dbReference type="SAM" id="MobiDB-lite"/>
    </source>
</evidence>
<evidence type="ECO:0000256" key="1">
    <source>
        <dbReference type="ARBA" id="ARBA00006484"/>
    </source>
</evidence>